<feature type="domain" description="Putative regulatory protein FmdB zinc ribbon" evidence="2">
    <location>
        <begin position="1"/>
        <end position="39"/>
    </location>
</feature>
<gene>
    <name evidence="3" type="ORF">SAMN05192586_11036</name>
</gene>
<dbReference type="Pfam" id="PF09723">
    <property type="entry name" value="Zn_ribbon_8"/>
    <property type="match status" value="1"/>
</dbReference>
<keyword evidence="4" id="KW-1185">Reference proteome</keyword>
<dbReference type="NCBIfam" id="TIGR02605">
    <property type="entry name" value="CxxC_CxxC_SSSS"/>
    <property type="match status" value="1"/>
</dbReference>
<reference evidence="4" key="1">
    <citation type="submission" date="2016-10" db="EMBL/GenBank/DDBJ databases">
        <authorList>
            <person name="Varghese N."/>
            <person name="Submissions S."/>
        </authorList>
    </citation>
    <scope>NUCLEOTIDE SEQUENCE [LARGE SCALE GENOMIC DNA]</scope>
    <source>
        <strain evidence="4">KHC7</strain>
    </source>
</reference>
<dbReference type="SMART" id="SM00834">
    <property type="entry name" value="CxxC_CXXC_SSSS"/>
    <property type="match status" value="1"/>
</dbReference>
<name>A0A1G7MYW7_9BACT</name>
<sequence>MPMYDFVCTACGHTFEDLVSGDATPPCPRCGAATQRQVSAPSPLKTGAFPFKPGPVRPMGQGRPPSCASGGCGAGGFS</sequence>
<proteinExistence type="predicted"/>
<dbReference type="AlphaFoldDB" id="A0A1G7MYW7"/>
<dbReference type="InterPro" id="IPR013429">
    <property type="entry name" value="Regulatory_FmdB_Zinc_ribbon"/>
</dbReference>
<dbReference type="Proteomes" id="UP000199355">
    <property type="component" value="Unassembled WGS sequence"/>
</dbReference>
<dbReference type="OrthoDB" id="9813321at2"/>
<evidence type="ECO:0000256" key="1">
    <source>
        <dbReference type="SAM" id="MobiDB-lite"/>
    </source>
</evidence>
<dbReference type="EMBL" id="FNBX01000010">
    <property type="protein sequence ID" value="SDF66993.1"/>
    <property type="molecule type" value="Genomic_DNA"/>
</dbReference>
<accession>A0A1G7MYW7</accession>
<evidence type="ECO:0000313" key="4">
    <source>
        <dbReference type="Proteomes" id="UP000199355"/>
    </source>
</evidence>
<dbReference type="RefSeq" id="WP_092153834.1">
    <property type="nucleotide sequence ID" value="NZ_FNBX01000010.1"/>
</dbReference>
<organism evidence="3 4">
    <name type="scientific">Desulfovibrio legallii</name>
    <dbReference type="NCBI Taxonomy" id="571438"/>
    <lineage>
        <taxon>Bacteria</taxon>
        <taxon>Pseudomonadati</taxon>
        <taxon>Thermodesulfobacteriota</taxon>
        <taxon>Desulfovibrionia</taxon>
        <taxon>Desulfovibrionales</taxon>
        <taxon>Desulfovibrionaceae</taxon>
        <taxon>Desulfovibrio</taxon>
    </lineage>
</organism>
<evidence type="ECO:0000313" key="3">
    <source>
        <dbReference type="EMBL" id="SDF66993.1"/>
    </source>
</evidence>
<feature type="region of interest" description="Disordered" evidence="1">
    <location>
        <begin position="53"/>
        <end position="78"/>
    </location>
</feature>
<protein>
    <submittedName>
        <fullName evidence="3">Putative regulatory protein, FmdB family</fullName>
    </submittedName>
</protein>
<evidence type="ECO:0000259" key="2">
    <source>
        <dbReference type="SMART" id="SM00834"/>
    </source>
</evidence>